<dbReference type="EMBL" id="JALAAR010000001">
    <property type="protein sequence ID" value="MEH8015669.1"/>
    <property type="molecule type" value="Genomic_DNA"/>
</dbReference>
<organism evidence="1 2">
    <name type="scientific">Rheinheimera muenzenbergensis</name>
    <dbReference type="NCBI Taxonomy" id="1193628"/>
    <lineage>
        <taxon>Bacteria</taxon>
        <taxon>Pseudomonadati</taxon>
        <taxon>Pseudomonadota</taxon>
        <taxon>Gammaproteobacteria</taxon>
        <taxon>Chromatiales</taxon>
        <taxon>Chromatiaceae</taxon>
        <taxon>Rheinheimera</taxon>
    </lineage>
</organism>
<keyword evidence="2" id="KW-1185">Reference proteome</keyword>
<accession>A0ABU8C155</accession>
<evidence type="ECO:0000313" key="2">
    <source>
        <dbReference type="Proteomes" id="UP001375382"/>
    </source>
</evidence>
<sequence>MLFITNRFPKGSILSRAGRKFSFDLRNNAPSNSVFFCQHHPDGHCTEVMGEKFLLALKQSPYRQLLLYIHGFSNLPDDIFQSAKELQELCDKEKPQEVLVVPVIWPCDNDMGIVKDYWDDQKSADQSAAAFSRALSIFLDWRLTPANEPETAPCLKRINVLAHSMGNRVLRQTLLDWNKNDLANGVPLLFRNTFMVAADIRNESVHKDQSGRLIADASRNVVVYFASDDLALRSSKVANLKNKVASRRLGHTGPEDINLTPHNLYSVDCDDINTAYDTPKGHSYFRYGRIPGKAGLVFKHIFDCILHGRVFPQDEFRRSSVLREP</sequence>
<dbReference type="GO" id="GO:0016787">
    <property type="term" value="F:hydrolase activity"/>
    <property type="evidence" value="ECO:0007669"/>
    <property type="project" value="UniProtKB-KW"/>
</dbReference>
<protein>
    <submittedName>
        <fullName evidence="1">Alpha/beta hydrolase</fullName>
    </submittedName>
</protein>
<comment type="caution">
    <text evidence="1">The sequence shown here is derived from an EMBL/GenBank/DDBJ whole genome shotgun (WGS) entry which is preliminary data.</text>
</comment>
<gene>
    <name evidence="1" type="ORF">MN202_00355</name>
</gene>
<name>A0ABU8C155_9GAMM</name>
<evidence type="ECO:0000313" key="1">
    <source>
        <dbReference type="EMBL" id="MEH8015669.1"/>
    </source>
</evidence>
<dbReference type="Proteomes" id="UP001375382">
    <property type="component" value="Unassembled WGS sequence"/>
</dbReference>
<dbReference type="RefSeq" id="WP_335734092.1">
    <property type="nucleotide sequence ID" value="NZ_JALAAR010000001.1"/>
</dbReference>
<keyword evidence="1" id="KW-0378">Hydrolase</keyword>
<reference evidence="1 2" key="1">
    <citation type="journal article" date="2023" name="Ecotoxicol. Environ. Saf.">
        <title>Mercury remediation potential of mercury-resistant strain Rheinheimera metallidurans sp. nov. isolated from a municipal waste dumping site.</title>
        <authorList>
            <person name="Yadav V."/>
            <person name="Manjhi A."/>
            <person name="Vadakedath N."/>
        </authorList>
    </citation>
    <scope>NUCLEOTIDE SEQUENCE [LARGE SCALE GENOMIC DNA]</scope>
    <source>
        <strain evidence="1 2">E-49</strain>
    </source>
</reference>
<dbReference type="InterPro" id="IPR010297">
    <property type="entry name" value="DUF900_hydrolase"/>
</dbReference>
<dbReference type="Pfam" id="PF05990">
    <property type="entry name" value="DUF900"/>
    <property type="match status" value="1"/>
</dbReference>
<proteinExistence type="predicted"/>